<dbReference type="Proteomes" id="UP001516400">
    <property type="component" value="Unassembled WGS sequence"/>
</dbReference>
<evidence type="ECO:0000256" key="1">
    <source>
        <dbReference type="SAM" id="MobiDB-lite"/>
    </source>
</evidence>
<proteinExistence type="predicted"/>
<dbReference type="AlphaFoldDB" id="A0ABD2N0S2"/>
<evidence type="ECO:0000313" key="2">
    <source>
        <dbReference type="EMBL" id="KAL3272249.1"/>
    </source>
</evidence>
<organism evidence="2 3">
    <name type="scientific">Cryptolaemus montrouzieri</name>
    <dbReference type="NCBI Taxonomy" id="559131"/>
    <lineage>
        <taxon>Eukaryota</taxon>
        <taxon>Metazoa</taxon>
        <taxon>Ecdysozoa</taxon>
        <taxon>Arthropoda</taxon>
        <taxon>Hexapoda</taxon>
        <taxon>Insecta</taxon>
        <taxon>Pterygota</taxon>
        <taxon>Neoptera</taxon>
        <taxon>Endopterygota</taxon>
        <taxon>Coleoptera</taxon>
        <taxon>Polyphaga</taxon>
        <taxon>Cucujiformia</taxon>
        <taxon>Coccinelloidea</taxon>
        <taxon>Coccinellidae</taxon>
        <taxon>Scymninae</taxon>
        <taxon>Scymnini</taxon>
        <taxon>Cryptolaemus</taxon>
    </lineage>
</organism>
<gene>
    <name evidence="2" type="ORF">HHI36_022731</name>
</gene>
<protein>
    <submittedName>
        <fullName evidence="2">Uncharacterized protein</fullName>
    </submittedName>
</protein>
<feature type="compositionally biased region" description="Basic residues" evidence="1">
    <location>
        <begin position="16"/>
        <end position="25"/>
    </location>
</feature>
<accession>A0ABD2N0S2</accession>
<dbReference type="EMBL" id="JABFTP020000042">
    <property type="protein sequence ID" value="KAL3272249.1"/>
    <property type="molecule type" value="Genomic_DNA"/>
</dbReference>
<feature type="region of interest" description="Disordered" evidence="1">
    <location>
        <begin position="14"/>
        <end position="53"/>
    </location>
</feature>
<comment type="caution">
    <text evidence="2">The sequence shown here is derived from an EMBL/GenBank/DDBJ whole genome shotgun (WGS) entry which is preliminary data.</text>
</comment>
<keyword evidence="3" id="KW-1185">Reference proteome</keyword>
<sequence>MPFKVSRTQITEGVRRKDRLKKRKQSFNPKNPEVDDNSFTSTSAKKLKGDDKQHVPEEATLQYSIIDFALVFSTLSCFVRCSNIIESGGEEKFCNGKVNFKQCSKFGLGFKLVVEC</sequence>
<reference evidence="2 3" key="1">
    <citation type="journal article" date="2021" name="BMC Biol.">
        <title>Horizontally acquired antibacterial genes associated with adaptive radiation of ladybird beetles.</title>
        <authorList>
            <person name="Li H.S."/>
            <person name="Tang X.F."/>
            <person name="Huang Y.H."/>
            <person name="Xu Z.Y."/>
            <person name="Chen M.L."/>
            <person name="Du X.Y."/>
            <person name="Qiu B.Y."/>
            <person name="Chen P.T."/>
            <person name="Zhang W."/>
            <person name="Slipinski A."/>
            <person name="Escalona H.E."/>
            <person name="Waterhouse R.M."/>
            <person name="Zwick A."/>
            <person name="Pang H."/>
        </authorList>
    </citation>
    <scope>NUCLEOTIDE SEQUENCE [LARGE SCALE GENOMIC DNA]</scope>
    <source>
        <strain evidence="2">SYSU2018</strain>
    </source>
</reference>
<evidence type="ECO:0000313" key="3">
    <source>
        <dbReference type="Proteomes" id="UP001516400"/>
    </source>
</evidence>
<name>A0ABD2N0S2_9CUCU</name>